<dbReference type="InterPro" id="IPR027417">
    <property type="entry name" value="P-loop_NTPase"/>
</dbReference>
<evidence type="ECO:0000256" key="3">
    <source>
        <dbReference type="PIRNR" id="PIRNR006230"/>
    </source>
</evidence>
<dbReference type="PANTHER" id="PTHR11089">
    <property type="entry name" value="GTP-BINDING PROTEIN-RELATED"/>
    <property type="match status" value="1"/>
</dbReference>
<dbReference type="EMBL" id="CP008822">
    <property type="protein sequence ID" value="AIM28055.1"/>
    <property type="molecule type" value="Genomic_DNA"/>
</dbReference>
<dbReference type="Proteomes" id="UP000056255">
    <property type="component" value="Chromosome"/>
</dbReference>
<dbReference type="Pfam" id="PF03193">
    <property type="entry name" value="RsgA_GTPase"/>
    <property type="match status" value="1"/>
</dbReference>
<reference evidence="13 14" key="2">
    <citation type="journal article" date="2015" name="Genome Announc.">
        <title>Complete Genome Sequences of Evolved Arsenate-Resistant Metallosphaera sedula Strains.</title>
        <authorList>
            <person name="Ai C."/>
            <person name="McCarthy S."/>
            <person name="Schackwitz W."/>
            <person name="Martin J."/>
            <person name="Lipzen A."/>
            <person name="Blum P."/>
        </authorList>
    </citation>
    <scope>NUCLEOTIDE SEQUENCE [LARGE SCALE GENOMIC DNA]</scope>
    <source>
        <strain evidence="8 14">ARS120-1</strain>
        <strain evidence="9 13">ARS120-2</strain>
        <strain evidence="6 16">ARS50-1</strain>
        <strain evidence="7 15">ARS50-2</strain>
    </source>
</reference>
<evidence type="ECO:0000259" key="4">
    <source>
        <dbReference type="PROSITE" id="PS51721"/>
    </source>
</evidence>
<dbReference type="EMBL" id="CP012175">
    <property type="protein sequence ID" value="AKV81621.1"/>
    <property type="molecule type" value="Genomic_DNA"/>
</dbReference>
<evidence type="ECO:0000313" key="6">
    <source>
        <dbReference type="EMBL" id="AKV74888.1"/>
    </source>
</evidence>
<dbReference type="OMA" id="EWQTGRF"/>
<dbReference type="SUPFAM" id="SSF52540">
    <property type="entry name" value="P-loop containing nucleoside triphosphate hydrolases"/>
    <property type="match status" value="1"/>
</dbReference>
<dbReference type="GO" id="GO:0003924">
    <property type="term" value="F:GTPase activity"/>
    <property type="evidence" value="ECO:0007669"/>
    <property type="project" value="InterPro"/>
</dbReference>
<evidence type="ECO:0000313" key="13">
    <source>
        <dbReference type="Proteomes" id="UP000061362"/>
    </source>
</evidence>
<dbReference type="AlphaFoldDB" id="A0A088E9S3"/>
<dbReference type="EMBL" id="CP012173">
    <property type="protein sequence ID" value="AKV77125.1"/>
    <property type="molecule type" value="Genomic_DNA"/>
</dbReference>
<evidence type="ECO:0000313" key="5">
    <source>
        <dbReference type="EMBL" id="AIM28055.1"/>
    </source>
</evidence>
<reference evidence="5 11" key="1">
    <citation type="journal article" date="2014" name="J. Bacteriol.">
        <title>Role of an Archaeal PitA Transporter in the Copper and Arsenic Resistance of Metallosphaera sedula, an Extreme Thermoacidophile.</title>
        <authorList>
            <person name="McCarthy S."/>
            <person name="Ai C."/>
            <person name="Wheaton G."/>
            <person name="Tevatia R."/>
            <person name="Eckrich V."/>
            <person name="Kelly R."/>
            <person name="Blum P."/>
        </authorList>
    </citation>
    <scope>NUCLEOTIDE SEQUENCE [LARGE SCALE GENOMIC DNA]</scope>
    <source>
        <strain evidence="5 11">CuR1</strain>
    </source>
</reference>
<dbReference type="Proteomes" id="UP000062475">
    <property type="component" value="Chromosome"/>
</dbReference>
<evidence type="ECO:0000313" key="9">
    <source>
        <dbReference type="EMBL" id="AKV81621.1"/>
    </source>
</evidence>
<dbReference type="CDD" id="cd01859">
    <property type="entry name" value="MJ1464"/>
    <property type="match status" value="1"/>
</dbReference>
<dbReference type="Proteomes" id="UP000061362">
    <property type="component" value="Chromosome"/>
</dbReference>
<dbReference type="InterPro" id="IPR030378">
    <property type="entry name" value="G_CP_dom"/>
</dbReference>
<dbReference type="InterPro" id="IPR010914">
    <property type="entry name" value="RsgA_GTPase_dom"/>
</dbReference>
<dbReference type="PANTHER" id="PTHR11089:SF30">
    <property type="entry name" value="GUANINE NUCLEOTIDE-BINDING PROTEIN-LIKE 3 HOMOLOG"/>
    <property type="match status" value="1"/>
</dbReference>
<dbReference type="GO" id="GO:0005525">
    <property type="term" value="F:GTP binding"/>
    <property type="evidence" value="ECO:0007669"/>
    <property type="project" value="UniProtKB-KW"/>
</dbReference>
<evidence type="ECO:0000313" key="12">
    <source>
        <dbReference type="Proteomes" id="UP000056255"/>
    </source>
</evidence>
<dbReference type="EMBL" id="CP012176">
    <property type="protein sequence ID" value="AKV83853.1"/>
    <property type="molecule type" value="Genomic_DNA"/>
</dbReference>
<name>A0A088E9S3_9CREN</name>
<dbReference type="Gene3D" id="3.40.50.300">
    <property type="entry name" value="P-loop containing nucleotide triphosphate hydrolases"/>
    <property type="match status" value="1"/>
</dbReference>
<evidence type="ECO:0000313" key="8">
    <source>
        <dbReference type="EMBL" id="AKV79376.1"/>
    </source>
</evidence>
<sequence>MLKLLKSVISKSDVVMEVLDSREPELTRSRRIEEMILRSGKELLLVINKADLVPLEILKGWKEYFEDRGLRSVFVSSREHQGTKILRNSVKELLGGREGVVGVVGYPKTGKSSVINALKGRHATSTSSVPMSTGFTKSLQLVRIDSRIYAIDSPGVIPPDGDPFERALRGSRPEDLEDPVKVAIKLIERITRFNPDSLTLAYKIEFSSPLDFLEKLALKRGWIYKTDREPNIDQASVQLIRDYHEGKITYYTKPPGLKHDKTSDI</sequence>
<evidence type="ECO:0000313" key="7">
    <source>
        <dbReference type="EMBL" id="AKV77125.1"/>
    </source>
</evidence>
<dbReference type="Proteomes" id="UP000068832">
    <property type="component" value="Chromosome"/>
</dbReference>
<proteinExistence type="inferred from homology"/>
<dbReference type="InterPro" id="IPR016478">
    <property type="entry name" value="GTPase_MTG1"/>
</dbReference>
<dbReference type="PROSITE" id="PS51721">
    <property type="entry name" value="G_CP"/>
    <property type="match status" value="1"/>
</dbReference>
<protein>
    <submittedName>
        <fullName evidence="5 6">GTP-binding protein</fullName>
    </submittedName>
</protein>
<dbReference type="Proteomes" id="UP000029084">
    <property type="component" value="Chromosome"/>
</dbReference>
<reference evidence="10 12" key="3">
    <citation type="submission" date="2015-07" db="EMBL/GenBank/DDBJ databases">
        <title>Physiological, transcriptional responses and genome re-sequencing of acid resistant extremely thermoacidophilic Metallosphaera sedula SARC-M1.</title>
        <authorList>
            <person name="Ai C."/>
            <person name="McCarthy S."/>
            <person name="Eckrich V."/>
            <person name="Rudrappa D."/>
            <person name="Qiu G."/>
            <person name="Blum P."/>
        </authorList>
    </citation>
    <scope>NUCLEOTIDE SEQUENCE [LARGE SCALE GENOMIC DNA]</scope>
    <source>
        <strain evidence="10 12">SARC-M1</strain>
    </source>
</reference>
<keyword evidence="2 3" id="KW-0342">GTP-binding</keyword>
<gene>
    <name evidence="5" type="ORF">HA72_1931</name>
    <name evidence="6" type="ORF">MsedA_1981</name>
    <name evidence="7" type="ORF">MsedB_1983</name>
    <name evidence="8" type="ORF">MsedC_1981</name>
    <name evidence="9" type="ORF">MsedD_1982</name>
    <name evidence="10" type="ORF">MsedE_1982</name>
</gene>
<keyword evidence="1 3" id="KW-0547">Nucleotide-binding</keyword>
<evidence type="ECO:0000313" key="10">
    <source>
        <dbReference type="EMBL" id="AKV83853.1"/>
    </source>
</evidence>
<dbReference type="RefSeq" id="WP_012021858.1">
    <property type="nucleotide sequence ID" value="NZ_AP019770.1"/>
</dbReference>
<dbReference type="GeneID" id="97612962"/>
<dbReference type="PIRSF" id="PIRSF006230">
    <property type="entry name" value="MG442"/>
    <property type="match status" value="1"/>
</dbReference>
<accession>A0A088E9S3</accession>
<dbReference type="EMBL" id="CP012174">
    <property type="protein sequence ID" value="AKV79376.1"/>
    <property type="molecule type" value="Genomic_DNA"/>
</dbReference>
<dbReference type="PATRIC" id="fig|43687.5.peg.2090"/>
<organism evidence="5 11">
    <name type="scientific">Metallosphaera sedula</name>
    <dbReference type="NCBI Taxonomy" id="43687"/>
    <lineage>
        <taxon>Archaea</taxon>
        <taxon>Thermoproteota</taxon>
        <taxon>Thermoprotei</taxon>
        <taxon>Sulfolobales</taxon>
        <taxon>Sulfolobaceae</taxon>
        <taxon>Metallosphaera</taxon>
    </lineage>
</organism>
<dbReference type="EMBL" id="CP012172">
    <property type="protein sequence ID" value="AKV74888.1"/>
    <property type="molecule type" value="Genomic_DNA"/>
</dbReference>
<dbReference type="InterPro" id="IPR023179">
    <property type="entry name" value="GTP-bd_ortho_bundle_sf"/>
</dbReference>
<evidence type="ECO:0000313" key="11">
    <source>
        <dbReference type="Proteomes" id="UP000029084"/>
    </source>
</evidence>
<dbReference type="Proteomes" id="UP000062398">
    <property type="component" value="Chromosome"/>
</dbReference>
<evidence type="ECO:0000313" key="14">
    <source>
        <dbReference type="Proteomes" id="UP000062398"/>
    </source>
</evidence>
<dbReference type="InterPro" id="IPR050755">
    <property type="entry name" value="TRAFAC_YlqF/YawG_RiboMat"/>
</dbReference>
<feature type="domain" description="CP-type G" evidence="4">
    <location>
        <begin position="2"/>
        <end position="159"/>
    </location>
</feature>
<evidence type="ECO:0000256" key="1">
    <source>
        <dbReference type="ARBA" id="ARBA00022741"/>
    </source>
</evidence>
<comment type="similarity">
    <text evidence="3">Belongs to the TRAFAC class YlqF/YawG GTPase family. MTG1 subfamily.</text>
</comment>
<dbReference type="Gene3D" id="1.10.1580.10">
    <property type="match status" value="1"/>
</dbReference>
<evidence type="ECO:0000313" key="16">
    <source>
        <dbReference type="Proteomes" id="UP000068832"/>
    </source>
</evidence>
<evidence type="ECO:0000313" key="15">
    <source>
        <dbReference type="Proteomes" id="UP000062475"/>
    </source>
</evidence>
<evidence type="ECO:0000256" key="2">
    <source>
        <dbReference type="ARBA" id="ARBA00023134"/>
    </source>
</evidence>
<dbReference type="OrthoDB" id="372125at2157"/>